<dbReference type="SMART" id="SM00054">
    <property type="entry name" value="EFh"/>
    <property type="match status" value="2"/>
</dbReference>
<keyword evidence="1" id="KW-0106">Calcium</keyword>
<dbReference type="PANTHER" id="PTHR24348:SF68">
    <property type="entry name" value="SERINE_THREONINE-PROTEIN KINASE ATG1C"/>
    <property type="match status" value="1"/>
</dbReference>
<dbReference type="VEuPathDB" id="ToxoDB:LOC34622719"/>
<accession>A0A1D3CX78</accession>
<dbReference type="PROSITE" id="PS50011">
    <property type="entry name" value="PROTEIN_KINASE_DOM"/>
    <property type="match status" value="1"/>
</dbReference>
<sequence length="1290" mass="138016">MRCYVPNDCVLLFSQLEEVIGYGSFGCTVFRATDIFSGIRRVVKCVRKEQPEGICLCRNEVKFLRTFDHPNILRLFEVFEESGAVYQVTETCHGGDLYQWLDRRIRRRKRHARKASHAFFMPLKNNYVQEESHRWQGGLNESVSLSASFAAAESVPQAVLSSRVSPQQSEKTEGSSTPFAAAPSVGFAGGTPSGVATNSGISPTSAASSNRSGGSMRSACPAARGAASSNSTGALTIVPMVLRKRRESRKRLDSGGGGLIELSSQENSSQTLLDGLSRRSVTVKLADFGLARKIVRGKPSKTTGSEVCRGTLYYRSPWIIRGMTEGDARSDLWALGVGLFILFTGRPPFDGATQEDVEKAPASRLACREAAKRLRGRSVVFAFQVTECPVSFSGGAWPVLSLQCVGFLRALLYNPLLPLHLRGPPPPPPYEHPTADLMLKHPWIRQCGREERRKGLMRVLSAPSIQRLSRSTGGEDCSARASKGHPSPSLVQQQQPGVSTLDFRMLSLQGSWPRSPPVASSPSLCSYTVQPLQGRSAAKATANAKKVGRTLSHSPELQHGTDEESASPKKADFRACCSTCSTWKCAYGCCCYSHPMRKDVAFQPLRLCWGRAPLVVGSTSRETPSLLAHRMNQGVRDGLSPLPQQSLLGSSPLNEAIRKTPQECLADTSNAVLDGRRHEASTSATPEKILEPHGCCPLRVAGVSSLSCLTCGGMDPSVFCYEEDAQQQGALNDHALYRGVSASNLEPLKPHLRLSGPSARMHGETEATVSGHLGLPLENVPHFHLQLPLESAFSPPTPSVRGEASAVIAGGAAAAASPPPSPESSCCSRSEQPPLRELVEEAMDICTDAGEASTVVTTGSRSHSSTCSTCNSSTCCACNKCVGTRCSSKGCCIAVVDLLTAELFESRVSFLLQACAWLDFARLSPLQRALRSVVVKLMEEGSAVRLVRDIFWVLDPQQTGSVSRSCLLASLQVVRDFFALEFALRQQRGEEEGRCLLPPEESVDAASPRVPVMAMGAATASGDAAAEARSKDVVTTSSGLSDSCSAGVSAADTAAASPLQSLLAFARLSPGELPPLSVLDPYYQVLKRALEVEPGPASLEGFSQAAPGGGEGRRPECQMDEALVCVDTDGSGAVEFTELLAASLTLADLKAMEPTCSVAFRLLDRNVDGFVSANDLLSILHFDPRSDLEGVLFLQRQRADAAVAAYEAAAAAAGVHTPPAGALLDETDLTTGRDEQGQVIQVPLGASHVLQLEGVTAATAPLYVQVLRELKAIQPRASGLWNFEEFMKLL</sequence>
<name>A0A1D3CX78_9EIME</name>
<feature type="region of interest" description="Disordered" evidence="3">
    <location>
        <begin position="161"/>
        <end position="228"/>
    </location>
</feature>
<evidence type="ECO:0000256" key="2">
    <source>
        <dbReference type="ARBA" id="ARBA00024334"/>
    </source>
</evidence>
<evidence type="ECO:0000259" key="5">
    <source>
        <dbReference type="PROSITE" id="PS50222"/>
    </source>
</evidence>
<evidence type="ECO:0000256" key="1">
    <source>
        <dbReference type="ARBA" id="ARBA00022837"/>
    </source>
</evidence>
<evidence type="ECO:0000256" key="3">
    <source>
        <dbReference type="SAM" id="MobiDB-lite"/>
    </source>
</evidence>
<proteinExistence type="inferred from homology"/>
<dbReference type="InterPro" id="IPR045269">
    <property type="entry name" value="Atg1-like"/>
</dbReference>
<dbReference type="Gene3D" id="1.10.238.10">
    <property type="entry name" value="EF-hand"/>
    <property type="match status" value="1"/>
</dbReference>
<evidence type="ECO:0000313" key="7">
    <source>
        <dbReference type="Proteomes" id="UP000095192"/>
    </source>
</evidence>
<evidence type="ECO:0000313" key="6">
    <source>
        <dbReference type="EMBL" id="OEH75805.1"/>
    </source>
</evidence>
<dbReference type="InParanoid" id="A0A1D3CX78"/>
<feature type="domain" description="Protein kinase" evidence="4">
    <location>
        <begin position="14"/>
        <end position="444"/>
    </location>
</feature>
<dbReference type="GO" id="GO:0010506">
    <property type="term" value="P:regulation of autophagy"/>
    <property type="evidence" value="ECO:0007669"/>
    <property type="project" value="InterPro"/>
</dbReference>
<feature type="compositionally biased region" description="Polar residues" evidence="3">
    <location>
        <begin position="194"/>
        <end position="215"/>
    </location>
</feature>
<dbReference type="EMBL" id="JROU02001627">
    <property type="protein sequence ID" value="OEH75805.1"/>
    <property type="molecule type" value="Genomic_DNA"/>
</dbReference>
<gene>
    <name evidence="6" type="ORF">cyc_06590</name>
</gene>
<dbReference type="GO" id="GO:0004674">
    <property type="term" value="F:protein serine/threonine kinase activity"/>
    <property type="evidence" value="ECO:0007669"/>
    <property type="project" value="InterPro"/>
</dbReference>
<dbReference type="GO" id="GO:0005524">
    <property type="term" value="F:ATP binding"/>
    <property type="evidence" value="ECO:0007669"/>
    <property type="project" value="InterPro"/>
</dbReference>
<protein>
    <submittedName>
        <fullName evidence="6">CAM CDPK domain-containing protein</fullName>
    </submittedName>
</protein>
<dbReference type="GO" id="GO:0005737">
    <property type="term" value="C:cytoplasm"/>
    <property type="evidence" value="ECO:0007669"/>
    <property type="project" value="TreeGrafter"/>
</dbReference>
<dbReference type="PANTHER" id="PTHR24348">
    <property type="entry name" value="SERINE/THREONINE-PROTEIN KINASE UNC-51-RELATED"/>
    <property type="match status" value="1"/>
</dbReference>
<evidence type="ECO:0000259" key="4">
    <source>
        <dbReference type="PROSITE" id="PS50011"/>
    </source>
</evidence>
<keyword evidence="7" id="KW-1185">Reference proteome</keyword>
<dbReference type="VEuPathDB" id="ToxoDB:LOC113147290"/>
<feature type="region of interest" description="Disordered" evidence="3">
    <location>
        <begin position="464"/>
        <end position="496"/>
    </location>
</feature>
<dbReference type="Pfam" id="PF00069">
    <property type="entry name" value="Pkinase"/>
    <property type="match status" value="2"/>
</dbReference>
<dbReference type="InterPro" id="IPR018247">
    <property type="entry name" value="EF_Hand_1_Ca_BS"/>
</dbReference>
<dbReference type="SUPFAM" id="SSF56112">
    <property type="entry name" value="Protein kinase-like (PK-like)"/>
    <property type="match status" value="2"/>
</dbReference>
<comment type="caution">
    <text evidence="6">The sequence shown here is derived from an EMBL/GenBank/DDBJ whole genome shotgun (WGS) entry which is preliminary data.</text>
</comment>
<dbReference type="InterPro" id="IPR011992">
    <property type="entry name" value="EF-hand-dom_pair"/>
</dbReference>
<dbReference type="SUPFAM" id="SSF47473">
    <property type="entry name" value="EF-hand"/>
    <property type="match status" value="1"/>
</dbReference>
<organism evidence="6 7">
    <name type="scientific">Cyclospora cayetanensis</name>
    <dbReference type="NCBI Taxonomy" id="88456"/>
    <lineage>
        <taxon>Eukaryota</taxon>
        <taxon>Sar</taxon>
        <taxon>Alveolata</taxon>
        <taxon>Apicomplexa</taxon>
        <taxon>Conoidasida</taxon>
        <taxon>Coccidia</taxon>
        <taxon>Eucoccidiorida</taxon>
        <taxon>Eimeriorina</taxon>
        <taxon>Eimeriidae</taxon>
        <taxon>Cyclospora</taxon>
    </lineage>
</organism>
<dbReference type="InterPro" id="IPR011009">
    <property type="entry name" value="Kinase-like_dom_sf"/>
</dbReference>
<dbReference type="InterPro" id="IPR000719">
    <property type="entry name" value="Prot_kinase_dom"/>
</dbReference>
<feature type="compositionally biased region" description="Polar residues" evidence="3">
    <location>
        <begin position="161"/>
        <end position="178"/>
    </location>
</feature>
<dbReference type="InterPro" id="IPR002048">
    <property type="entry name" value="EF_hand_dom"/>
</dbReference>
<dbReference type="Gene3D" id="1.10.510.10">
    <property type="entry name" value="Transferase(Phosphotransferase) domain 1"/>
    <property type="match status" value="2"/>
</dbReference>
<feature type="domain" description="EF-hand" evidence="5">
    <location>
        <begin position="1151"/>
        <end position="1186"/>
    </location>
</feature>
<dbReference type="PROSITE" id="PS00018">
    <property type="entry name" value="EF_HAND_1"/>
    <property type="match status" value="1"/>
</dbReference>
<feature type="region of interest" description="Disordered" evidence="3">
    <location>
        <begin position="538"/>
        <end position="565"/>
    </location>
</feature>
<dbReference type="Proteomes" id="UP000095192">
    <property type="component" value="Unassembled WGS sequence"/>
</dbReference>
<dbReference type="PROSITE" id="PS50222">
    <property type="entry name" value="EF_HAND_2"/>
    <property type="match status" value="1"/>
</dbReference>
<dbReference type="VEuPathDB" id="ToxoDB:cyc_06590"/>
<dbReference type="GO" id="GO:0005509">
    <property type="term" value="F:calcium ion binding"/>
    <property type="evidence" value="ECO:0007669"/>
    <property type="project" value="InterPro"/>
</dbReference>
<feature type="region of interest" description="Disordered" evidence="3">
    <location>
        <begin position="811"/>
        <end position="830"/>
    </location>
</feature>
<reference evidence="6 7" key="1">
    <citation type="journal article" date="2016" name="BMC Genomics">
        <title>Comparative genomics reveals Cyclospora cayetanensis possesses coccidia-like metabolism and invasion components but unique surface antigens.</title>
        <authorList>
            <person name="Liu S."/>
            <person name="Wang L."/>
            <person name="Zheng H."/>
            <person name="Xu Z."/>
            <person name="Roellig D.M."/>
            <person name="Li N."/>
            <person name="Frace M.A."/>
            <person name="Tang K."/>
            <person name="Arrowood M.J."/>
            <person name="Moss D.M."/>
            <person name="Zhang L."/>
            <person name="Feng Y."/>
            <person name="Xiao L."/>
        </authorList>
    </citation>
    <scope>NUCLEOTIDE SEQUENCE [LARGE SCALE GENOMIC DNA]</scope>
    <source>
        <strain evidence="6 7">CHN_HEN01</strain>
    </source>
</reference>
<comment type="similarity">
    <text evidence="2">Belongs to the protein kinase superfamily. Ser/Thr protein kinase family. CDPK subfamily.</text>
</comment>